<feature type="transmembrane region" description="Helical" evidence="5">
    <location>
        <begin position="57"/>
        <end position="79"/>
    </location>
</feature>
<dbReference type="Pfam" id="PF13240">
    <property type="entry name" value="Zn_Ribbon_1"/>
    <property type="match status" value="1"/>
</dbReference>
<evidence type="ECO:0000256" key="1">
    <source>
        <dbReference type="ARBA" id="ARBA00004141"/>
    </source>
</evidence>
<evidence type="ECO:0000256" key="2">
    <source>
        <dbReference type="ARBA" id="ARBA00022692"/>
    </source>
</evidence>
<organism evidence="8 9">
    <name type="scientific">Tunturiibacter lichenicola</name>
    <dbReference type="NCBI Taxonomy" id="2051959"/>
    <lineage>
        <taxon>Bacteria</taxon>
        <taxon>Pseudomonadati</taxon>
        <taxon>Acidobacteriota</taxon>
        <taxon>Terriglobia</taxon>
        <taxon>Terriglobales</taxon>
        <taxon>Acidobacteriaceae</taxon>
        <taxon>Tunturiibacter</taxon>
    </lineage>
</organism>
<evidence type="ECO:0000256" key="5">
    <source>
        <dbReference type="SAM" id="Phobius"/>
    </source>
</evidence>
<keyword evidence="3 5" id="KW-1133">Transmembrane helix</keyword>
<dbReference type="AlphaFoldDB" id="A0A7Y9NJ33"/>
<feature type="transmembrane region" description="Helical" evidence="5">
    <location>
        <begin position="32"/>
        <end position="51"/>
    </location>
</feature>
<evidence type="ECO:0000256" key="3">
    <source>
        <dbReference type="ARBA" id="ARBA00022989"/>
    </source>
</evidence>
<sequence length="148" mass="16499">MQITDPLYTASMTDQQRAWFYAEYERAHKDEVVGFLLALFLGDFGIHHFYLRRNTAGIIYLIFFWTGIPAILGIIECFFMPGRVRQYNAALALYISNQILASSTPHSEPAPATSHCPDCSSPIDPSASFCPHCGATITHNHQTTQAAT</sequence>
<comment type="subcellular location">
    <subcellularLocation>
        <location evidence="1">Membrane</location>
        <topology evidence="1">Multi-pass membrane protein</topology>
    </subcellularLocation>
</comment>
<feature type="domain" description="Zinc-ribbon" evidence="7">
    <location>
        <begin position="115"/>
        <end position="136"/>
    </location>
</feature>
<dbReference type="GO" id="GO:0016020">
    <property type="term" value="C:membrane"/>
    <property type="evidence" value="ECO:0007669"/>
    <property type="project" value="UniProtKB-SubCell"/>
</dbReference>
<evidence type="ECO:0000313" key="9">
    <source>
        <dbReference type="Proteomes" id="UP000534186"/>
    </source>
</evidence>
<dbReference type="Pfam" id="PF05154">
    <property type="entry name" value="TM2"/>
    <property type="match status" value="1"/>
</dbReference>
<evidence type="ECO:0000256" key="4">
    <source>
        <dbReference type="ARBA" id="ARBA00023136"/>
    </source>
</evidence>
<name>A0A7Y9NJ33_9BACT</name>
<keyword evidence="2 5" id="KW-0812">Transmembrane</keyword>
<evidence type="ECO:0000313" key="8">
    <source>
        <dbReference type="EMBL" id="NYF50167.1"/>
    </source>
</evidence>
<dbReference type="InterPro" id="IPR026870">
    <property type="entry name" value="Zinc_ribbon_dom"/>
</dbReference>
<dbReference type="InterPro" id="IPR007829">
    <property type="entry name" value="TM2"/>
</dbReference>
<evidence type="ECO:0000259" key="6">
    <source>
        <dbReference type="Pfam" id="PF05154"/>
    </source>
</evidence>
<dbReference type="Proteomes" id="UP000534186">
    <property type="component" value="Unassembled WGS sequence"/>
</dbReference>
<comment type="caution">
    <text evidence="8">The sequence shown here is derived from an EMBL/GenBank/DDBJ whole genome shotgun (WGS) entry which is preliminary data.</text>
</comment>
<protein>
    <submittedName>
        <fullName evidence="8">TM2 domain-containing membrane protein YozV</fullName>
    </submittedName>
</protein>
<evidence type="ECO:0000259" key="7">
    <source>
        <dbReference type="Pfam" id="PF13240"/>
    </source>
</evidence>
<reference evidence="8 9" key="1">
    <citation type="submission" date="2020-07" db="EMBL/GenBank/DDBJ databases">
        <title>Genomic Encyclopedia of Type Strains, Phase IV (KMG-V): Genome sequencing to study the core and pangenomes of soil and plant-associated prokaryotes.</title>
        <authorList>
            <person name="Whitman W."/>
        </authorList>
    </citation>
    <scope>NUCLEOTIDE SEQUENCE [LARGE SCALE GENOMIC DNA]</scope>
    <source>
        <strain evidence="8 9">M8UP30</strain>
    </source>
</reference>
<proteinExistence type="predicted"/>
<gene>
    <name evidence="8" type="ORF">HDF12_000532</name>
</gene>
<feature type="domain" description="TM2" evidence="6">
    <location>
        <begin position="29"/>
        <end position="77"/>
    </location>
</feature>
<keyword evidence="4 5" id="KW-0472">Membrane</keyword>
<accession>A0A7Y9NJ33</accession>
<dbReference type="EMBL" id="JACCCV010000001">
    <property type="protein sequence ID" value="NYF50167.1"/>
    <property type="molecule type" value="Genomic_DNA"/>
</dbReference>